<dbReference type="GO" id="GO:0005886">
    <property type="term" value="C:plasma membrane"/>
    <property type="evidence" value="ECO:0007669"/>
    <property type="project" value="TreeGrafter"/>
</dbReference>
<feature type="transmembrane region" description="Helical" evidence="11">
    <location>
        <begin position="280"/>
        <end position="306"/>
    </location>
</feature>
<keyword evidence="14" id="KW-1185">Reference proteome</keyword>
<evidence type="ECO:0000256" key="1">
    <source>
        <dbReference type="ARBA" id="ARBA00004141"/>
    </source>
</evidence>
<keyword evidence="6 11" id="KW-0472">Membrane</keyword>
<dbReference type="PROSITE" id="PS50262">
    <property type="entry name" value="G_PROTEIN_RECEP_F1_2"/>
    <property type="match status" value="1"/>
</dbReference>
<dbReference type="CDD" id="cd15203">
    <property type="entry name" value="7tmA_NPYR-like"/>
    <property type="match status" value="1"/>
</dbReference>
<proteinExistence type="inferred from homology"/>
<feature type="region of interest" description="Disordered" evidence="10">
    <location>
        <begin position="324"/>
        <end position="344"/>
    </location>
</feature>
<dbReference type="PRINTS" id="PR01012">
    <property type="entry name" value="NRPEPTIDEYR"/>
</dbReference>
<dbReference type="Proteomes" id="UP000053825">
    <property type="component" value="Unassembled WGS sequence"/>
</dbReference>
<dbReference type="PRINTS" id="PR00237">
    <property type="entry name" value="GPCRRHODOPSN"/>
</dbReference>
<keyword evidence="7 9" id="KW-0675">Receptor</keyword>
<evidence type="ECO:0000313" key="13">
    <source>
        <dbReference type="EMBL" id="KOC64326.1"/>
    </source>
</evidence>
<dbReference type="GO" id="GO:0043005">
    <property type="term" value="C:neuron projection"/>
    <property type="evidence" value="ECO:0007669"/>
    <property type="project" value="TreeGrafter"/>
</dbReference>
<dbReference type="SUPFAM" id="SSF81321">
    <property type="entry name" value="Family A G protein-coupled receptor-like"/>
    <property type="match status" value="1"/>
</dbReference>
<evidence type="ECO:0000256" key="3">
    <source>
        <dbReference type="ARBA" id="ARBA00022692"/>
    </source>
</evidence>
<dbReference type="InterPro" id="IPR000276">
    <property type="entry name" value="GPCR_Rhodpsn"/>
</dbReference>
<dbReference type="EMBL" id="KQ414670">
    <property type="protein sequence ID" value="KOC64326.1"/>
    <property type="molecule type" value="Genomic_DNA"/>
</dbReference>
<evidence type="ECO:0000256" key="10">
    <source>
        <dbReference type="SAM" id="MobiDB-lite"/>
    </source>
</evidence>
<dbReference type="InterPro" id="IPR017452">
    <property type="entry name" value="GPCR_Rhodpsn_7TM"/>
</dbReference>
<dbReference type="Gene3D" id="1.20.1070.10">
    <property type="entry name" value="Rhodopsin 7-helix transmembrane proteins"/>
    <property type="match status" value="1"/>
</dbReference>
<evidence type="ECO:0000256" key="4">
    <source>
        <dbReference type="ARBA" id="ARBA00022989"/>
    </source>
</evidence>
<comment type="subcellular location">
    <subcellularLocation>
        <location evidence="1">Membrane</location>
        <topology evidence="1">Multi-pass membrane protein</topology>
    </subcellularLocation>
</comment>
<organism evidence="13 14">
    <name type="scientific">Habropoda laboriosa</name>
    <dbReference type="NCBI Taxonomy" id="597456"/>
    <lineage>
        <taxon>Eukaryota</taxon>
        <taxon>Metazoa</taxon>
        <taxon>Ecdysozoa</taxon>
        <taxon>Arthropoda</taxon>
        <taxon>Hexapoda</taxon>
        <taxon>Insecta</taxon>
        <taxon>Pterygota</taxon>
        <taxon>Neoptera</taxon>
        <taxon>Endopterygota</taxon>
        <taxon>Hymenoptera</taxon>
        <taxon>Apocrita</taxon>
        <taxon>Aculeata</taxon>
        <taxon>Apoidea</taxon>
        <taxon>Anthophila</taxon>
        <taxon>Apidae</taxon>
        <taxon>Habropoda</taxon>
    </lineage>
</organism>
<dbReference type="SMART" id="SM01381">
    <property type="entry name" value="7TM_GPCR_Srsx"/>
    <property type="match status" value="1"/>
</dbReference>
<dbReference type="GO" id="GO:0004983">
    <property type="term" value="F:neuropeptide Y receptor activity"/>
    <property type="evidence" value="ECO:0007669"/>
    <property type="project" value="InterPro"/>
</dbReference>
<evidence type="ECO:0000256" key="6">
    <source>
        <dbReference type="ARBA" id="ARBA00023136"/>
    </source>
</evidence>
<feature type="transmembrane region" description="Helical" evidence="11">
    <location>
        <begin position="33"/>
        <end position="58"/>
    </location>
</feature>
<dbReference type="OrthoDB" id="9046662at2759"/>
<evidence type="ECO:0000313" key="14">
    <source>
        <dbReference type="Proteomes" id="UP000053825"/>
    </source>
</evidence>
<dbReference type="STRING" id="597456.A0A0L7R0H5"/>
<feature type="transmembrane region" description="Helical" evidence="11">
    <location>
        <begin position="248"/>
        <end position="268"/>
    </location>
</feature>
<name>A0A0L7R0H5_9HYME</name>
<keyword evidence="4 11" id="KW-1133">Transmembrane helix</keyword>
<gene>
    <name evidence="13" type="ORF">WH47_01494</name>
</gene>
<evidence type="ECO:0000256" key="8">
    <source>
        <dbReference type="ARBA" id="ARBA00023224"/>
    </source>
</evidence>
<keyword evidence="3 9" id="KW-0812">Transmembrane</keyword>
<evidence type="ECO:0000256" key="9">
    <source>
        <dbReference type="RuleBase" id="RU000688"/>
    </source>
</evidence>
<feature type="domain" description="G-protein coupled receptors family 1 profile" evidence="12">
    <location>
        <begin position="49"/>
        <end position="303"/>
    </location>
</feature>
<evidence type="ECO:0000256" key="5">
    <source>
        <dbReference type="ARBA" id="ARBA00023040"/>
    </source>
</evidence>
<evidence type="ECO:0000256" key="11">
    <source>
        <dbReference type="SAM" id="Phobius"/>
    </source>
</evidence>
<evidence type="ECO:0000256" key="7">
    <source>
        <dbReference type="ARBA" id="ARBA00023170"/>
    </source>
</evidence>
<feature type="compositionally biased region" description="Basic and acidic residues" evidence="10">
    <location>
        <begin position="330"/>
        <end position="344"/>
    </location>
</feature>
<dbReference type="PANTHER" id="PTHR24235">
    <property type="entry name" value="NEUROPEPTIDE Y RECEPTOR"/>
    <property type="match status" value="1"/>
</dbReference>
<protein>
    <submittedName>
        <fullName evidence="13">Prolactin-releasing peptide receptor</fullName>
    </submittedName>
</protein>
<keyword evidence="8 9" id="KW-0807">Transducer</keyword>
<accession>A0A0L7R0H5</accession>
<feature type="transmembrane region" description="Helical" evidence="11">
    <location>
        <begin position="148"/>
        <end position="171"/>
    </location>
</feature>
<dbReference type="Pfam" id="PF00001">
    <property type="entry name" value="7tm_1"/>
    <property type="match status" value="1"/>
</dbReference>
<dbReference type="AlphaFoldDB" id="A0A0L7R0H5"/>
<evidence type="ECO:0000256" key="2">
    <source>
        <dbReference type="ARBA" id="ARBA00010663"/>
    </source>
</evidence>
<dbReference type="GO" id="GO:0042923">
    <property type="term" value="F:neuropeptide binding"/>
    <property type="evidence" value="ECO:0007669"/>
    <property type="project" value="TreeGrafter"/>
</dbReference>
<reference evidence="13 14" key="1">
    <citation type="submission" date="2015-07" db="EMBL/GenBank/DDBJ databases">
        <title>The genome of Habropoda laboriosa.</title>
        <authorList>
            <person name="Pan H."/>
            <person name="Kapheim K."/>
        </authorList>
    </citation>
    <scope>NUCLEOTIDE SEQUENCE [LARGE SCALE GENOMIC DNA]</scope>
    <source>
        <strain evidence="13">0110345459</strain>
    </source>
</reference>
<dbReference type="PROSITE" id="PS00237">
    <property type="entry name" value="G_PROTEIN_RECEP_F1_1"/>
    <property type="match status" value="1"/>
</dbReference>
<feature type="transmembrane region" description="Helical" evidence="11">
    <location>
        <begin position="114"/>
        <end position="136"/>
    </location>
</feature>
<feature type="transmembrane region" description="Helical" evidence="11">
    <location>
        <begin position="191"/>
        <end position="214"/>
    </location>
</feature>
<keyword evidence="5 9" id="KW-0297">G-protein coupled receptor</keyword>
<comment type="similarity">
    <text evidence="2 9">Belongs to the G-protein coupled receptor 1 family.</text>
</comment>
<evidence type="ECO:0000259" key="12">
    <source>
        <dbReference type="PROSITE" id="PS50262"/>
    </source>
</evidence>
<sequence length="392" mass="44561">MTEEPSSSKAATEAATAATALEKDVTSNGAVQLIFYLLYGNIFAMGLFGNILVCFVVARSRQMQTVTNLFITNLALSDVLLCVLAVPFTPLYTFLGGWIFGETLCHLVPYAQGVSVYISTLTLTSIAIDRFIVIIYPFHPRMKIEVCLGVILGIWIIALLVTLPYGIYMHLEEPYTYCEEHWPNERFRKVFSSVTTILQFVVPFLVIAFCYTCVSIRLKDQARSRPGRKTSKREEADRERKKRTNRMLIAMVTVFGISWLPLNIVNVIDDFYSPANDWSYYRLCFFFTHCLAMSSTCYNPFLYAWLNDNFRKEFKQVLPCFAKATSTGGRDSRTGDRSERKMKESNGNNTFQEFLLASTETRTRNENPAGCELIALDATTSNVSRDFEMETL</sequence>
<feature type="transmembrane region" description="Helical" evidence="11">
    <location>
        <begin position="70"/>
        <end position="94"/>
    </location>
</feature>
<dbReference type="PANTHER" id="PTHR24235:SF29">
    <property type="entry name" value="GH23382P"/>
    <property type="match status" value="1"/>
</dbReference>
<dbReference type="InterPro" id="IPR000611">
    <property type="entry name" value="NPY_rcpt"/>
</dbReference>